<dbReference type="SUPFAM" id="SSF55347">
    <property type="entry name" value="Glyceraldehyde-3-phosphate dehydrogenase-like, C-terminal domain"/>
    <property type="match status" value="1"/>
</dbReference>
<dbReference type="GO" id="GO:0000166">
    <property type="term" value="F:nucleotide binding"/>
    <property type="evidence" value="ECO:0007669"/>
    <property type="project" value="InterPro"/>
</dbReference>
<evidence type="ECO:0000259" key="1">
    <source>
        <dbReference type="Pfam" id="PF01408"/>
    </source>
</evidence>
<name>A0A517QV35_9PLAN</name>
<dbReference type="AlphaFoldDB" id="A0A517QV35"/>
<dbReference type="KEGG" id="tpol:Mal48_47570"/>
<dbReference type="RefSeq" id="WP_145205111.1">
    <property type="nucleotide sequence ID" value="NZ_CP036267.1"/>
</dbReference>
<feature type="domain" description="GFO/IDH/MocA-like oxidoreductase" evidence="2">
    <location>
        <begin position="128"/>
        <end position="249"/>
    </location>
</feature>
<dbReference type="EMBL" id="CP036267">
    <property type="protein sequence ID" value="QDT35480.1"/>
    <property type="molecule type" value="Genomic_DNA"/>
</dbReference>
<evidence type="ECO:0000313" key="4">
    <source>
        <dbReference type="Proteomes" id="UP000315724"/>
    </source>
</evidence>
<dbReference type="Proteomes" id="UP000315724">
    <property type="component" value="Chromosome"/>
</dbReference>
<dbReference type="OrthoDB" id="9815825at2"/>
<protein>
    <submittedName>
        <fullName evidence="3">4,5-dihydroxyphthalate dehydrogenase</fullName>
        <ecNumber evidence="3">1.-.-.-</ecNumber>
    </submittedName>
</protein>
<accession>A0A517QV35</accession>
<dbReference type="EC" id="1.-.-.-" evidence="3"/>
<dbReference type="GO" id="GO:0016491">
    <property type="term" value="F:oxidoreductase activity"/>
    <property type="evidence" value="ECO:0007669"/>
    <property type="project" value="UniProtKB-KW"/>
</dbReference>
<reference evidence="3 4" key="1">
    <citation type="submission" date="2019-02" db="EMBL/GenBank/DDBJ databases">
        <title>Deep-cultivation of Planctomycetes and their phenomic and genomic characterization uncovers novel biology.</title>
        <authorList>
            <person name="Wiegand S."/>
            <person name="Jogler M."/>
            <person name="Boedeker C."/>
            <person name="Pinto D."/>
            <person name="Vollmers J."/>
            <person name="Rivas-Marin E."/>
            <person name="Kohn T."/>
            <person name="Peeters S.H."/>
            <person name="Heuer A."/>
            <person name="Rast P."/>
            <person name="Oberbeckmann S."/>
            <person name="Bunk B."/>
            <person name="Jeske O."/>
            <person name="Meyerdierks A."/>
            <person name="Storesund J.E."/>
            <person name="Kallscheuer N."/>
            <person name="Luecker S."/>
            <person name="Lage O.M."/>
            <person name="Pohl T."/>
            <person name="Merkel B.J."/>
            <person name="Hornburger P."/>
            <person name="Mueller R.-W."/>
            <person name="Bruemmer F."/>
            <person name="Labrenz M."/>
            <person name="Spormann A.M."/>
            <person name="Op den Camp H."/>
            <person name="Overmann J."/>
            <person name="Amann R."/>
            <person name="Jetten M.S.M."/>
            <person name="Mascher T."/>
            <person name="Medema M.H."/>
            <person name="Devos D.P."/>
            <person name="Kaster A.-K."/>
            <person name="Ovreas L."/>
            <person name="Rohde M."/>
            <person name="Galperin M.Y."/>
            <person name="Jogler C."/>
        </authorList>
    </citation>
    <scope>NUCLEOTIDE SEQUENCE [LARGE SCALE GENOMIC DNA]</scope>
    <source>
        <strain evidence="3 4">Mal48</strain>
    </source>
</reference>
<dbReference type="PANTHER" id="PTHR43249">
    <property type="entry name" value="UDP-N-ACETYL-2-AMINO-2-DEOXY-D-GLUCURONATE OXIDASE"/>
    <property type="match status" value="1"/>
</dbReference>
<dbReference type="InterPro" id="IPR000683">
    <property type="entry name" value="Gfo/Idh/MocA-like_OxRdtase_N"/>
</dbReference>
<dbReference type="SUPFAM" id="SSF51735">
    <property type="entry name" value="NAD(P)-binding Rossmann-fold domains"/>
    <property type="match status" value="1"/>
</dbReference>
<organism evidence="3 4">
    <name type="scientific">Thalassoglobus polymorphus</name>
    <dbReference type="NCBI Taxonomy" id="2527994"/>
    <lineage>
        <taxon>Bacteria</taxon>
        <taxon>Pseudomonadati</taxon>
        <taxon>Planctomycetota</taxon>
        <taxon>Planctomycetia</taxon>
        <taxon>Planctomycetales</taxon>
        <taxon>Planctomycetaceae</taxon>
        <taxon>Thalassoglobus</taxon>
    </lineage>
</organism>
<dbReference type="InterPro" id="IPR052515">
    <property type="entry name" value="Gfo/Idh/MocA_Oxidoreductase"/>
</dbReference>
<dbReference type="InterPro" id="IPR036291">
    <property type="entry name" value="NAD(P)-bd_dom_sf"/>
</dbReference>
<dbReference type="PANTHER" id="PTHR43249:SF1">
    <property type="entry name" value="D-GLUCOSIDE 3-DEHYDROGENASE"/>
    <property type="match status" value="1"/>
</dbReference>
<feature type="domain" description="Gfo/Idh/MocA-like oxidoreductase N-terminal" evidence="1">
    <location>
        <begin position="3"/>
        <end position="117"/>
    </location>
</feature>
<gene>
    <name evidence="3" type="primary">pht4_2</name>
    <name evidence="3" type="ORF">Mal48_47570</name>
</gene>
<keyword evidence="3" id="KW-0560">Oxidoreductase</keyword>
<evidence type="ECO:0000259" key="2">
    <source>
        <dbReference type="Pfam" id="PF22725"/>
    </source>
</evidence>
<dbReference type="Pfam" id="PF22725">
    <property type="entry name" value="GFO_IDH_MocA_C3"/>
    <property type="match status" value="1"/>
</dbReference>
<dbReference type="Pfam" id="PF01408">
    <property type="entry name" value="GFO_IDH_MocA"/>
    <property type="match status" value="1"/>
</dbReference>
<dbReference type="InterPro" id="IPR055170">
    <property type="entry name" value="GFO_IDH_MocA-like_dom"/>
</dbReference>
<dbReference type="Gene3D" id="3.30.360.10">
    <property type="entry name" value="Dihydrodipicolinate Reductase, domain 2"/>
    <property type="match status" value="1"/>
</dbReference>
<proteinExistence type="predicted"/>
<keyword evidence="4" id="KW-1185">Reference proteome</keyword>
<evidence type="ECO:0000313" key="3">
    <source>
        <dbReference type="EMBL" id="QDT35480.1"/>
    </source>
</evidence>
<dbReference type="Gene3D" id="3.40.50.720">
    <property type="entry name" value="NAD(P)-binding Rossmann-like Domain"/>
    <property type="match status" value="1"/>
</dbReference>
<sequence length="328" mass="36104">MKNILVIGGGSIGERHLRCFLKTGRAKVSLCELRPEIRERIEQEYDVAATFDSLEAALAESLDAAVICTPANLHIKMAQQLAEKKLSLLIEKPLSIATDGIDKLLQTVDENELSASIAYVYRAHPVLQSMKAAIDSGRFGKPVQVVMSGGQHFPFYRPAYREIYYTKHETGGGAIQDAMTHMLNAAEWLVGPITKLVADADHCVLEGVDVEDTVHIIARHKSVLASYNLNQHQAPNETSIAVICKNGTAKFEANKARWISCSEPGKDWDVELSVELERDDLFINQANAFLDHLEVKQPAACSLSEGLQTLKVNLAALESVRTGNWVTI</sequence>